<feature type="domain" description="Peptidase S1" evidence="9">
    <location>
        <begin position="43"/>
        <end position="271"/>
    </location>
</feature>
<dbReference type="InterPro" id="IPR001254">
    <property type="entry name" value="Trypsin_dom"/>
</dbReference>
<dbReference type="PROSITE" id="PS00134">
    <property type="entry name" value="TRYPSIN_HIS"/>
    <property type="match status" value="1"/>
</dbReference>
<evidence type="ECO:0000256" key="4">
    <source>
        <dbReference type="ARBA" id="ARBA00022825"/>
    </source>
</evidence>
<proteinExistence type="predicted"/>
<keyword evidence="4 7" id="KW-0720">Serine protease</keyword>
<evidence type="ECO:0000256" key="2">
    <source>
        <dbReference type="ARBA" id="ARBA00022729"/>
    </source>
</evidence>
<dbReference type="PROSITE" id="PS50240">
    <property type="entry name" value="TRYPSIN_DOM"/>
    <property type="match status" value="1"/>
</dbReference>
<evidence type="ECO:0000256" key="5">
    <source>
        <dbReference type="ARBA" id="ARBA00023145"/>
    </source>
</evidence>
<dbReference type="FunFam" id="2.40.10.10:FF:000120">
    <property type="entry name" value="Putative serine protease"/>
    <property type="match status" value="1"/>
</dbReference>
<reference evidence="10 11" key="1">
    <citation type="journal article" date="2020" name="Nature">
        <title>Six reference-quality genomes reveal evolution of bat adaptations.</title>
        <authorList>
            <person name="Jebb D."/>
            <person name="Huang Z."/>
            <person name="Pippel M."/>
            <person name="Hughes G.M."/>
            <person name="Lavrichenko K."/>
            <person name="Devanna P."/>
            <person name="Winkler S."/>
            <person name="Jermiin L.S."/>
            <person name="Skirmuntt E.C."/>
            <person name="Katzourakis A."/>
            <person name="Burkitt-Gray L."/>
            <person name="Ray D.A."/>
            <person name="Sullivan K.A.M."/>
            <person name="Roscito J.G."/>
            <person name="Kirilenko B.M."/>
            <person name="Davalos L.M."/>
            <person name="Corthals A.P."/>
            <person name="Power M.L."/>
            <person name="Jones G."/>
            <person name="Ransome R.D."/>
            <person name="Dechmann D.K.N."/>
            <person name="Locatelli A.G."/>
            <person name="Puechmaille S.J."/>
            <person name="Fedrigo O."/>
            <person name="Jarvis E.D."/>
            <person name="Hiller M."/>
            <person name="Vernes S.C."/>
            <person name="Myers E.W."/>
            <person name="Teeling E.C."/>
        </authorList>
    </citation>
    <scope>NUCLEOTIDE SEQUENCE [LARGE SCALE GENOMIC DNA]</scope>
    <source>
        <strain evidence="10">Bat1K_MPI-CBG_1</strain>
    </source>
</reference>
<dbReference type="PRINTS" id="PR00722">
    <property type="entry name" value="CHYMOTRYPSIN"/>
</dbReference>
<sequence>MDSRRAVFLLPATLLLSWAHGSLALTCGQRLSSKSGKSYSLKITGGEPAQIMEFPWMVAIFNKGTHLCGGSILDEWWVLTASHCFMNKNKSDLEIIYDDGTFGTENLTKLKVDKLIMHPFFDSWILDNDIALVLLKSPFNLSVTKVPICLSAVADLWRWKNCWVSGWGVTIPMQSTSQVLRKVNLKLVKWRTCSNILPLITQNMMCAGSFREGRSACQGDSGGPLVCQKRSRNIWYQLGIVSWGVGCGRKNMPGVYTKVSNYLSWITRETTLLGKPYVSEPDSGYSLLLSPWTILLLSFAMLLLTL</sequence>
<dbReference type="GO" id="GO:0004252">
    <property type="term" value="F:serine-type endopeptidase activity"/>
    <property type="evidence" value="ECO:0007669"/>
    <property type="project" value="InterPro"/>
</dbReference>
<comment type="caution">
    <text evidence="10">The sequence shown here is derived from an EMBL/GenBank/DDBJ whole genome shotgun (WGS) entry which is preliminary data.</text>
</comment>
<feature type="chain" id="PRO_5033024432" description="Peptidase S1 domain-containing protein" evidence="8">
    <location>
        <begin position="25"/>
        <end position="306"/>
    </location>
</feature>
<feature type="signal peptide" evidence="8">
    <location>
        <begin position="1"/>
        <end position="24"/>
    </location>
</feature>
<evidence type="ECO:0000256" key="8">
    <source>
        <dbReference type="SAM" id="SignalP"/>
    </source>
</evidence>
<dbReference type="InterPro" id="IPR043504">
    <property type="entry name" value="Peptidase_S1_PA_chymotrypsin"/>
</dbReference>
<gene>
    <name evidence="10" type="ORF">HJG60_012090</name>
</gene>
<dbReference type="CDD" id="cd00190">
    <property type="entry name" value="Tryp_SPc"/>
    <property type="match status" value="1"/>
</dbReference>
<dbReference type="EMBL" id="JABVXQ010000008">
    <property type="protein sequence ID" value="KAF6095119.1"/>
    <property type="molecule type" value="Genomic_DNA"/>
</dbReference>
<evidence type="ECO:0000313" key="10">
    <source>
        <dbReference type="EMBL" id="KAF6095119.1"/>
    </source>
</evidence>
<keyword evidence="5" id="KW-0865">Zymogen</keyword>
<dbReference type="AlphaFoldDB" id="A0A834DWQ9"/>
<keyword evidence="2 8" id="KW-0732">Signal</keyword>
<dbReference type="InterPro" id="IPR001314">
    <property type="entry name" value="Peptidase_S1A"/>
</dbReference>
<dbReference type="InterPro" id="IPR033116">
    <property type="entry name" value="TRYPSIN_SER"/>
</dbReference>
<evidence type="ECO:0000313" key="11">
    <source>
        <dbReference type="Proteomes" id="UP000664940"/>
    </source>
</evidence>
<dbReference type="PANTHER" id="PTHR24253">
    <property type="entry name" value="TRANSMEMBRANE PROTEASE SERINE"/>
    <property type="match status" value="1"/>
</dbReference>
<evidence type="ECO:0000256" key="7">
    <source>
        <dbReference type="RuleBase" id="RU363034"/>
    </source>
</evidence>
<dbReference type="PROSITE" id="PS00135">
    <property type="entry name" value="TRYPSIN_SER"/>
    <property type="match status" value="1"/>
</dbReference>
<keyword evidence="3 7" id="KW-0378">Hydrolase</keyword>
<dbReference type="SUPFAM" id="SSF50494">
    <property type="entry name" value="Trypsin-like serine proteases"/>
    <property type="match status" value="1"/>
</dbReference>
<dbReference type="Pfam" id="PF00089">
    <property type="entry name" value="Trypsin"/>
    <property type="match status" value="1"/>
</dbReference>
<dbReference type="Proteomes" id="UP000664940">
    <property type="component" value="Unassembled WGS sequence"/>
</dbReference>
<keyword evidence="6" id="KW-1015">Disulfide bond</keyword>
<organism evidence="10 11">
    <name type="scientific">Phyllostomus discolor</name>
    <name type="common">pale spear-nosed bat</name>
    <dbReference type="NCBI Taxonomy" id="89673"/>
    <lineage>
        <taxon>Eukaryota</taxon>
        <taxon>Metazoa</taxon>
        <taxon>Chordata</taxon>
        <taxon>Craniata</taxon>
        <taxon>Vertebrata</taxon>
        <taxon>Euteleostomi</taxon>
        <taxon>Mammalia</taxon>
        <taxon>Eutheria</taxon>
        <taxon>Laurasiatheria</taxon>
        <taxon>Chiroptera</taxon>
        <taxon>Yangochiroptera</taxon>
        <taxon>Phyllostomidae</taxon>
        <taxon>Phyllostominae</taxon>
        <taxon>Phyllostomus</taxon>
    </lineage>
</organism>
<accession>A0A834DWQ9</accession>
<dbReference type="Gene3D" id="2.40.10.10">
    <property type="entry name" value="Trypsin-like serine proteases"/>
    <property type="match status" value="1"/>
</dbReference>
<evidence type="ECO:0000256" key="6">
    <source>
        <dbReference type="ARBA" id="ARBA00023157"/>
    </source>
</evidence>
<keyword evidence="1 7" id="KW-0645">Protease</keyword>
<dbReference type="GO" id="GO:0006508">
    <property type="term" value="P:proteolysis"/>
    <property type="evidence" value="ECO:0007669"/>
    <property type="project" value="UniProtKB-KW"/>
</dbReference>
<evidence type="ECO:0000256" key="3">
    <source>
        <dbReference type="ARBA" id="ARBA00022801"/>
    </source>
</evidence>
<protein>
    <recommendedName>
        <fullName evidence="9">Peptidase S1 domain-containing protein</fullName>
    </recommendedName>
</protein>
<evidence type="ECO:0000256" key="1">
    <source>
        <dbReference type="ARBA" id="ARBA00022670"/>
    </source>
</evidence>
<dbReference type="InterPro" id="IPR009003">
    <property type="entry name" value="Peptidase_S1_PA"/>
</dbReference>
<evidence type="ECO:0000259" key="9">
    <source>
        <dbReference type="PROSITE" id="PS50240"/>
    </source>
</evidence>
<dbReference type="PANTHER" id="PTHR24253:SF8">
    <property type="entry name" value="SERINE PROTEASE 52"/>
    <property type="match status" value="1"/>
</dbReference>
<dbReference type="InterPro" id="IPR018114">
    <property type="entry name" value="TRYPSIN_HIS"/>
</dbReference>
<name>A0A834DWQ9_9CHIR</name>
<dbReference type="SMART" id="SM00020">
    <property type="entry name" value="Tryp_SPc"/>
    <property type="match status" value="1"/>
</dbReference>